<dbReference type="Proteomes" id="UP000191112">
    <property type="component" value="Unassembled WGS sequence"/>
</dbReference>
<dbReference type="InterPro" id="IPR000595">
    <property type="entry name" value="cNMP-bd_dom"/>
</dbReference>
<keyword evidence="2" id="KW-0808">Transferase</keyword>
<keyword evidence="2" id="KW-0418">Kinase</keyword>
<dbReference type="InterPro" id="IPR014710">
    <property type="entry name" value="RmlC-like_jellyroll"/>
</dbReference>
<dbReference type="RefSeq" id="WP_079667788.1">
    <property type="nucleotide sequence ID" value="NZ_FUYZ01000010.1"/>
</dbReference>
<evidence type="ECO:0000259" key="1">
    <source>
        <dbReference type="PROSITE" id="PS50042"/>
    </source>
</evidence>
<sequence length="192" mass="22512">MNSEIFQNTYQHFLLSEEDINQIASFHKKRSFVKDELILAKDQVLESYYLLEKGVVRAFVNDMDNNDITTEFFIDGDIVIIPSSLFQQIPSQESLQAVTDCEVWEIKYDDFQEVFRSIPSFAEWGRLWFTYQLFTLKQRSLDMITISATNRYLKLSKEKPQILQTVPLKFIASFLGITDTSLSRIRKEIVRA</sequence>
<feature type="domain" description="Cyclic nucleotide-binding" evidence="1">
    <location>
        <begin position="15"/>
        <end position="115"/>
    </location>
</feature>
<dbReference type="SUPFAM" id="SSF51206">
    <property type="entry name" value="cAMP-binding domain-like"/>
    <property type="match status" value="1"/>
</dbReference>
<reference evidence="2 3" key="1">
    <citation type="submission" date="2017-02" db="EMBL/GenBank/DDBJ databases">
        <authorList>
            <person name="Peterson S.W."/>
        </authorList>
    </citation>
    <scope>NUCLEOTIDE SEQUENCE [LARGE SCALE GENOMIC DNA]</scope>
    <source>
        <strain evidence="2 3">DSM 22323</strain>
    </source>
</reference>
<keyword evidence="3" id="KW-1185">Reference proteome</keyword>
<dbReference type="InterPro" id="IPR018490">
    <property type="entry name" value="cNMP-bd_dom_sf"/>
</dbReference>
<accession>A0A1T5G707</accession>
<dbReference type="CDD" id="cd00038">
    <property type="entry name" value="CAP_ED"/>
    <property type="match status" value="1"/>
</dbReference>
<name>A0A1T5G707_9FLAO</name>
<organism evidence="2 3">
    <name type="scientific">Soonwooa buanensis</name>
    <dbReference type="NCBI Taxonomy" id="619805"/>
    <lineage>
        <taxon>Bacteria</taxon>
        <taxon>Pseudomonadati</taxon>
        <taxon>Bacteroidota</taxon>
        <taxon>Flavobacteriia</taxon>
        <taxon>Flavobacteriales</taxon>
        <taxon>Weeksellaceae</taxon>
        <taxon>Chryseobacterium group</taxon>
        <taxon>Soonwooa</taxon>
    </lineage>
</organism>
<protein>
    <submittedName>
        <fullName evidence="2">cAMP-binding domain of CRP or a regulatory subunit of cAMP-dependent protein kinases</fullName>
    </submittedName>
</protein>
<proteinExistence type="predicted"/>
<dbReference type="PROSITE" id="PS50042">
    <property type="entry name" value="CNMP_BINDING_3"/>
    <property type="match status" value="1"/>
</dbReference>
<dbReference type="Pfam" id="PF00027">
    <property type="entry name" value="cNMP_binding"/>
    <property type="match status" value="1"/>
</dbReference>
<dbReference type="EMBL" id="FUYZ01000010">
    <property type="protein sequence ID" value="SKC04178.1"/>
    <property type="molecule type" value="Genomic_DNA"/>
</dbReference>
<dbReference type="GO" id="GO:0016301">
    <property type="term" value="F:kinase activity"/>
    <property type="evidence" value="ECO:0007669"/>
    <property type="project" value="UniProtKB-KW"/>
</dbReference>
<dbReference type="STRING" id="619805.SAMN05660477_02598"/>
<evidence type="ECO:0000313" key="2">
    <source>
        <dbReference type="EMBL" id="SKC04178.1"/>
    </source>
</evidence>
<evidence type="ECO:0000313" key="3">
    <source>
        <dbReference type="Proteomes" id="UP000191112"/>
    </source>
</evidence>
<dbReference type="SMART" id="SM00100">
    <property type="entry name" value="cNMP"/>
    <property type="match status" value="1"/>
</dbReference>
<dbReference type="Gene3D" id="2.60.120.10">
    <property type="entry name" value="Jelly Rolls"/>
    <property type="match status" value="1"/>
</dbReference>
<gene>
    <name evidence="2" type="ORF">SAMN05660477_02598</name>
</gene>
<dbReference type="AlphaFoldDB" id="A0A1T5G707"/>
<dbReference type="OrthoDB" id="1044733at2"/>